<dbReference type="InterPro" id="IPR005467">
    <property type="entry name" value="His_kinase_dom"/>
</dbReference>
<dbReference type="GO" id="GO:0005524">
    <property type="term" value="F:ATP binding"/>
    <property type="evidence" value="ECO:0007669"/>
    <property type="project" value="UniProtKB-KW"/>
</dbReference>
<dbReference type="Proteomes" id="UP000430670">
    <property type="component" value="Unassembled WGS sequence"/>
</dbReference>
<dbReference type="SMART" id="SM00387">
    <property type="entry name" value="HATPase_c"/>
    <property type="match status" value="1"/>
</dbReference>
<comment type="caution">
    <text evidence="11">The sequence shown here is derived from an EMBL/GenBank/DDBJ whole genome shotgun (WGS) entry which is preliminary data.</text>
</comment>
<dbReference type="RefSeq" id="WP_155474586.1">
    <property type="nucleotide sequence ID" value="NZ_WNKU01000001.1"/>
</dbReference>
<dbReference type="Gene3D" id="3.30.450.20">
    <property type="entry name" value="PAS domain"/>
    <property type="match status" value="4"/>
</dbReference>
<comment type="catalytic activity">
    <reaction evidence="1">
        <text>ATP + protein L-histidine = ADP + protein N-phospho-L-histidine.</text>
        <dbReference type="EC" id="2.7.13.3"/>
    </reaction>
</comment>
<evidence type="ECO:0000313" key="11">
    <source>
        <dbReference type="EMBL" id="MTV47466.1"/>
    </source>
</evidence>
<keyword evidence="4" id="KW-0808">Transferase</keyword>
<evidence type="ECO:0000259" key="9">
    <source>
        <dbReference type="PROSITE" id="PS50109"/>
    </source>
</evidence>
<dbReference type="InterPro" id="IPR003661">
    <property type="entry name" value="HisK_dim/P_dom"/>
</dbReference>
<dbReference type="CDD" id="cd00082">
    <property type="entry name" value="HisKA"/>
    <property type="match status" value="1"/>
</dbReference>
<gene>
    <name evidence="11" type="ORF">GJ688_00550</name>
</gene>
<dbReference type="Pfam" id="PF02518">
    <property type="entry name" value="HATPase_c"/>
    <property type="match status" value="1"/>
</dbReference>
<proteinExistence type="predicted"/>
<dbReference type="Pfam" id="PF08448">
    <property type="entry name" value="PAS_4"/>
    <property type="match status" value="2"/>
</dbReference>
<dbReference type="Gene3D" id="3.30.450.40">
    <property type="match status" value="1"/>
</dbReference>
<dbReference type="InterPro" id="IPR029016">
    <property type="entry name" value="GAF-like_dom_sf"/>
</dbReference>
<dbReference type="SUPFAM" id="SSF55874">
    <property type="entry name" value="ATPase domain of HSP90 chaperone/DNA topoisomerase II/histidine kinase"/>
    <property type="match status" value="1"/>
</dbReference>
<keyword evidence="7" id="KW-0067">ATP-binding</keyword>
<dbReference type="SUPFAM" id="SSF55785">
    <property type="entry name" value="PYP-like sensor domain (PAS domain)"/>
    <property type="match status" value="4"/>
</dbReference>
<dbReference type="EMBL" id="WNKU01000001">
    <property type="protein sequence ID" value="MTV47466.1"/>
    <property type="molecule type" value="Genomic_DNA"/>
</dbReference>
<keyword evidence="6" id="KW-0418">Kinase</keyword>
<feature type="domain" description="PAS" evidence="10">
    <location>
        <begin position="247"/>
        <end position="292"/>
    </location>
</feature>
<dbReference type="PRINTS" id="PR00344">
    <property type="entry name" value="BCTRLSENSOR"/>
</dbReference>
<dbReference type="SMART" id="SM00388">
    <property type="entry name" value="HisKA"/>
    <property type="match status" value="1"/>
</dbReference>
<evidence type="ECO:0000256" key="5">
    <source>
        <dbReference type="ARBA" id="ARBA00022741"/>
    </source>
</evidence>
<evidence type="ECO:0000256" key="6">
    <source>
        <dbReference type="ARBA" id="ARBA00022777"/>
    </source>
</evidence>
<dbReference type="SMART" id="SM00091">
    <property type="entry name" value="PAS"/>
    <property type="match status" value="4"/>
</dbReference>
<accession>A0A6I3SFC6</accession>
<feature type="domain" description="PAS" evidence="10">
    <location>
        <begin position="10"/>
        <end position="76"/>
    </location>
</feature>
<evidence type="ECO:0000256" key="3">
    <source>
        <dbReference type="ARBA" id="ARBA00022553"/>
    </source>
</evidence>
<dbReference type="GO" id="GO:0000155">
    <property type="term" value="F:phosphorelay sensor kinase activity"/>
    <property type="evidence" value="ECO:0007669"/>
    <property type="project" value="InterPro"/>
</dbReference>
<dbReference type="InterPro" id="IPR036890">
    <property type="entry name" value="HATPase_C_sf"/>
</dbReference>
<evidence type="ECO:0000256" key="4">
    <source>
        <dbReference type="ARBA" id="ARBA00022679"/>
    </source>
</evidence>
<feature type="domain" description="PAS" evidence="10">
    <location>
        <begin position="532"/>
        <end position="577"/>
    </location>
</feature>
<organism evidence="11 12">
    <name type="scientific">Heliobacterium mobile</name>
    <name type="common">Heliobacillus mobilis</name>
    <dbReference type="NCBI Taxonomy" id="28064"/>
    <lineage>
        <taxon>Bacteria</taxon>
        <taxon>Bacillati</taxon>
        <taxon>Bacillota</taxon>
        <taxon>Clostridia</taxon>
        <taxon>Eubacteriales</taxon>
        <taxon>Heliobacteriaceae</taxon>
        <taxon>Heliobacterium</taxon>
    </lineage>
</organism>
<dbReference type="Pfam" id="PF13426">
    <property type="entry name" value="PAS_9"/>
    <property type="match status" value="1"/>
</dbReference>
<protein>
    <recommendedName>
        <fullName evidence="2">histidine kinase</fullName>
        <ecNumber evidence="2">2.7.13.3</ecNumber>
    </recommendedName>
</protein>
<dbReference type="OrthoDB" id="505470at2"/>
<name>A0A6I3SFC6_HELMO</name>
<dbReference type="SUPFAM" id="SSF47384">
    <property type="entry name" value="Homodimeric domain of signal transducing histidine kinase"/>
    <property type="match status" value="1"/>
</dbReference>
<evidence type="ECO:0000259" key="10">
    <source>
        <dbReference type="PROSITE" id="PS50112"/>
    </source>
</evidence>
<reference evidence="11 12" key="1">
    <citation type="submission" date="2019-11" db="EMBL/GenBank/DDBJ databases">
        <title>Whole-genome sequence of a the green, strictly anaerobic photosynthetic bacterium Heliobacillus mobilis DSM 6151.</title>
        <authorList>
            <person name="Kyndt J.A."/>
            <person name="Meyer T.E."/>
        </authorList>
    </citation>
    <scope>NUCLEOTIDE SEQUENCE [LARGE SCALE GENOMIC DNA]</scope>
    <source>
        <strain evidence="11 12">DSM 6151</strain>
    </source>
</reference>
<keyword evidence="12" id="KW-1185">Reference proteome</keyword>
<feature type="domain" description="Histidine kinase" evidence="9">
    <location>
        <begin position="665"/>
        <end position="870"/>
    </location>
</feature>
<dbReference type="AlphaFoldDB" id="A0A6I3SFC6"/>
<dbReference type="SUPFAM" id="SSF55781">
    <property type="entry name" value="GAF domain-like"/>
    <property type="match status" value="1"/>
</dbReference>
<dbReference type="InterPro" id="IPR000014">
    <property type="entry name" value="PAS"/>
</dbReference>
<evidence type="ECO:0000313" key="12">
    <source>
        <dbReference type="Proteomes" id="UP000430670"/>
    </source>
</evidence>
<dbReference type="CDD" id="cd00130">
    <property type="entry name" value="PAS"/>
    <property type="match status" value="3"/>
</dbReference>
<dbReference type="PROSITE" id="PS50112">
    <property type="entry name" value="PAS"/>
    <property type="match status" value="3"/>
</dbReference>
<evidence type="ECO:0000256" key="2">
    <source>
        <dbReference type="ARBA" id="ARBA00012438"/>
    </source>
</evidence>
<dbReference type="InterPro" id="IPR013656">
    <property type="entry name" value="PAS_4"/>
</dbReference>
<dbReference type="Gene3D" id="3.30.565.10">
    <property type="entry name" value="Histidine kinase-like ATPase, C-terminal domain"/>
    <property type="match status" value="1"/>
</dbReference>
<dbReference type="InterPro" id="IPR004358">
    <property type="entry name" value="Sig_transdc_His_kin-like_C"/>
</dbReference>
<dbReference type="InterPro" id="IPR035965">
    <property type="entry name" value="PAS-like_dom_sf"/>
</dbReference>
<dbReference type="Gene3D" id="1.10.287.130">
    <property type="match status" value="1"/>
</dbReference>
<dbReference type="Pfam" id="PF00512">
    <property type="entry name" value="HisKA"/>
    <property type="match status" value="1"/>
</dbReference>
<dbReference type="EC" id="2.7.13.3" evidence="2"/>
<dbReference type="InterPro" id="IPR036097">
    <property type="entry name" value="HisK_dim/P_sf"/>
</dbReference>
<keyword evidence="8" id="KW-0902">Two-component regulatory system</keyword>
<dbReference type="InterPro" id="IPR003018">
    <property type="entry name" value="GAF"/>
</dbReference>
<keyword evidence="3" id="KW-0597">Phosphoprotein</keyword>
<evidence type="ECO:0000256" key="1">
    <source>
        <dbReference type="ARBA" id="ARBA00000085"/>
    </source>
</evidence>
<evidence type="ECO:0000256" key="8">
    <source>
        <dbReference type="ARBA" id="ARBA00023012"/>
    </source>
</evidence>
<dbReference type="InterPro" id="IPR003594">
    <property type="entry name" value="HATPase_dom"/>
</dbReference>
<dbReference type="PANTHER" id="PTHR43065:SF46">
    <property type="entry name" value="C4-DICARBOXYLATE TRANSPORT SENSOR PROTEIN DCTB"/>
    <property type="match status" value="1"/>
</dbReference>
<dbReference type="PROSITE" id="PS50109">
    <property type="entry name" value="HIS_KIN"/>
    <property type="match status" value="1"/>
</dbReference>
<dbReference type="NCBIfam" id="TIGR00229">
    <property type="entry name" value="sensory_box"/>
    <property type="match status" value="3"/>
</dbReference>
<dbReference type="PANTHER" id="PTHR43065">
    <property type="entry name" value="SENSOR HISTIDINE KINASE"/>
    <property type="match status" value="1"/>
</dbReference>
<dbReference type="Pfam" id="PF13185">
    <property type="entry name" value="GAF_2"/>
    <property type="match status" value="1"/>
</dbReference>
<evidence type="ECO:0000256" key="7">
    <source>
        <dbReference type="ARBA" id="ARBA00022840"/>
    </source>
</evidence>
<sequence length="870" mass="100294">MDKFHFVSAEQMVDNSPQHIFAYNSEGKYLYANLAGAEACGLQPDDFIGKSWRELRFPEVVMEPFDQNLRNVFDNGKAIKDETIFFTVNGPRYYEYILQPVFSPERAITAVVSYARDISVRKEKEEIINQFFNLSLDVFMILDFEGNIVESNGILSRLLRVEEKRFSNIKDFALLLHPADFEKTKEAYHFMIVGIPSTNFENRYRTSTGEYLWFSWNSMPNRSKRLLYIVGRNISDTKKVRDELTESHERLDRILNSINEGFFTLDREWKFTYVNKETERMWSIPKAKLLEKRLWEACPDACNEKTYSEYVKAFQQNEAVRFEEQNGHTGRWSEITAYPSKEGLTVFSRDITERVRNEQKIRRNEARLQALLKISRMSKEKIEHIGRSVLDDALTLTGSEIGYIGFANERDTKMQTFSWSIFAKTCAISKKAQTHSIETGGIWTEVIRKRRALIINDYNAFSTTKRLPQGHVCLKRVLSVPIFEEDKIVMQVVVANKAGEYDSSDIDFLTVLVGGMWEVLKRKKAETELRLSEERFSKAFAMSPSVMSIRELDSGRYVDVNRTFERVTGFSRTEVVGLRPEELGIWEENSEIQAFMRGETLAKNRECNFFVKSGIFTGLVSTEIITINGKKHILTVTNDMSELKRFQQEFSRLDRLNLIGQLASGIGHEVRNPMQTVRGFLQLMQRKKEYSRDEPYFELMITELDRANSIITEFLSLSKKQSDNLIEKDLNKILNKLSPLLLAQALNENKEIDIKLGQIPTILADEKEITQLLLNLVKNGFDAMEDRKKLFLQTYVDVDGKVVLEVKDQGRGIAREIQDKIGTPFVTNKDNGTGLGLAVSYSIADRHKAKINFETGSDGTTFYVRFSPGV</sequence>
<keyword evidence="5" id="KW-0547">Nucleotide-binding</keyword>